<dbReference type="PRINTS" id="PR00032">
    <property type="entry name" value="HTHARAC"/>
</dbReference>
<evidence type="ECO:0000259" key="4">
    <source>
        <dbReference type="PROSITE" id="PS01124"/>
    </source>
</evidence>
<feature type="domain" description="HTH araC/xylS-type" evidence="4">
    <location>
        <begin position="176"/>
        <end position="274"/>
    </location>
</feature>
<keyword evidence="3" id="KW-0804">Transcription</keyword>
<name>A0A2T1GND1_9CYAN</name>
<dbReference type="InterPro" id="IPR020449">
    <property type="entry name" value="Tscrpt_reg_AraC-type_HTH"/>
</dbReference>
<reference evidence="5 6" key="1">
    <citation type="submission" date="2018-03" db="EMBL/GenBank/DDBJ databases">
        <title>The ancient ancestry and fast evolution of plastids.</title>
        <authorList>
            <person name="Moore K.R."/>
            <person name="Magnabosco C."/>
            <person name="Momper L."/>
            <person name="Gold D.A."/>
            <person name="Bosak T."/>
            <person name="Fournier G.P."/>
        </authorList>
    </citation>
    <scope>NUCLEOTIDE SEQUENCE [LARGE SCALE GENOMIC DNA]</scope>
    <source>
        <strain evidence="5 6">CCALA 037</strain>
    </source>
</reference>
<dbReference type="Pfam" id="PF12833">
    <property type="entry name" value="HTH_18"/>
    <property type="match status" value="1"/>
</dbReference>
<keyword evidence="1" id="KW-0805">Transcription regulation</keyword>
<dbReference type="InterPro" id="IPR009057">
    <property type="entry name" value="Homeodomain-like_sf"/>
</dbReference>
<dbReference type="EMBL" id="PVWO01000006">
    <property type="protein sequence ID" value="PSB59422.1"/>
    <property type="molecule type" value="Genomic_DNA"/>
</dbReference>
<keyword evidence="2" id="KW-0238">DNA-binding</keyword>
<dbReference type="SUPFAM" id="SSF46689">
    <property type="entry name" value="Homeodomain-like"/>
    <property type="match status" value="2"/>
</dbReference>
<proteinExistence type="predicted"/>
<dbReference type="AlphaFoldDB" id="A0A2T1GND1"/>
<dbReference type="InterPro" id="IPR050204">
    <property type="entry name" value="AraC_XylS_family_regulators"/>
</dbReference>
<dbReference type="GO" id="GO:0043565">
    <property type="term" value="F:sequence-specific DNA binding"/>
    <property type="evidence" value="ECO:0007669"/>
    <property type="project" value="InterPro"/>
</dbReference>
<evidence type="ECO:0000313" key="5">
    <source>
        <dbReference type="EMBL" id="PSB59422.1"/>
    </source>
</evidence>
<dbReference type="Proteomes" id="UP000238937">
    <property type="component" value="Unassembled WGS sequence"/>
</dbReference>
<dbReference type="PROSITE" id="PS01124">
    <property type="entry name" value="HTH_ARAC_FAMILY_2"/>
    <property type="match status" value="1"/>
</dbReference>
<evidence type="ECO:0000256" key="3">
    <source>
        <dbReference type="ARBA" id="ARBA00023163"/>
    </source>
</evidence>
<evidence type="ECO:0000256" key="1">
    <source>
        <dbReference type="ARBA" id="ARBA00023015"/>
    </source>
</evidence>
<evidence type="ECO:0000313" key="6">
    <source>
        <dbReference type="Proteomes" id="UP000238937"/>
    </source>
</evidence>
<gene>
    <name evidence="5" type="ORF">C7B77_00955</name>
</gene>
<dbReference type="OrthoDB" id="7544370at2"/>
<dbReference type="PANTHER" id="PTHR46796:SF6">
    <property type="entry name" value="ARAC SUBFAMILY"/>
    <property type="match status" value="1"/>
</dbReference>
<dbReference type="Gene3D" id="1.10.10.60">
    <property type="entry name" value="Homeodomain-like"/>
    <property type="match status" value="2"/>
</dbReference>
<evidence type="ECO:0000256" key="2">
    <source>
        <dbReference type="ARBA" id="ARBA00023125"/>
    </source>
</evidence>
<dbReference type="RefSeq" id="WP_106299446.1">
    <property type="nucleotide sequence ID" value="NZ_PVWO01000006.1"/>
</dbReference>
<keyword evidence="6" id="KW-1185">Reference proteome</keyword>
<sequence>MSDLEPEHIHLASSFESGWEGVNLILEREPRGEMPAATMDFHFLTIALDNFSCSYKTANGWQCVDYQAGDVAIVPQTELFPHVYIESEVLLLELFLHPAQTETLAPGKQLVPQIQVRDPLIVQMGLALYREWKSSGAEGRLYADSMSIALSAHLAQNYSTTKIAPVGGILSPRDTDRIKDYIDAHLGEELTVARLSRVVDLSVHHFATVFRRTFGLTPHQYILKLRIARSQILLKTTSQPIIAIAHRVGFQTQSHFTRIFHQHTHCTPKQYRDRL</sequence>
<dbReference type="GO" id="GO:0003700">
    <property type="term" value="F:DNA-binding transcription factor activity"/>
    <property type="evidence" value="ECO:0007669"/>
    <property type="project" value="InterPro"/>
</dbReference>
<organism evidence="5 6">
    <name type="scientific">Chamaesiphon polymorphus CCALA 037</name>
    <dbReference type="NCBI Taxonomy" id="2107692"/>
    <lineage>
        <taxon>Bacteria</taxon>
        <taxon>Bacillati</taxon>
        <taxon>Cyanobacteriota</taxon>
        <taxon>Cyanophyceae</taxon>
        <taxon>Gomontiellales</taxon>
        <taxon>Chamaesiphonaceae</taxon>
        <taxon>Chamaesiphon</taxon>
    </lineage>
</organism>
<protein>
    <submittedName>
        <fullName evidence="5">AraC family transcriptional regulator</fullName>
    </submittedName>
</protein>
<dbReference type="SMART" id="SM00342">
    <property type="entry name" value="HTH_ARAC"/>
    <property type="match status" value="1"/>
</dbReference>
<dbReference type="InterPro" id="IPR018060">
    <property type="entry name" value="HTH_AraC"/>
</dbReference>
<comment type="caution">
    <text evidence="5">The sequence shown here is derived from an EMBL/GenBank/DDBJ whole genome shotgun (WGS) entry which is preliminary data.</text>
</comment>
<dbReference type="PANTHER" id="PTHR46796">
    <property type="entry name" value="HTH-TYPE TRANSCRIPTIONAL ACTIVATOR RHAS-RELATED"/>
    <property type="match status" value="1"/>
</dbReference>
<accession>A0A2T1GND1</accession>